<feature type="domain" description="Glycosyl hydrolase family 13 catalytic" evidence="1">
    <location>
        <begin position="69"/>
        <end position="469"/>
    </location>
</feature>
<dbReference type="Gene3D" id="3.20.20.80">
    <property type="entry name" value="Glycosidases"/>
    <property type="match status" value="1"/>
</dbReference>
<dbReference type="Pfam" id="PF00128">
    <property type="entry name" value="Alpha-amylase"/>
    <property type="match status" value="2"/>
</dbReference>
<sequence length="590" mass="67344">MNKRLTVVVLLVGICTAGLFIFKPGIFKKDVPDEAIEMLQGVNTERKEAGFPPLPSLDSLWYKQAIIYSLDVKVFSDSDGDGIGDFNGLTQRLPYIKSLGVNAVWLAPFQPSPWRDDGYDVKDYYSVEPRMGSIDDFRRFVQQAKRDSIRVIMDLVVNHSSIEHSWFVQSRDTTNTYHTWYSWSRTKPDNFDKGMAFPGVQKSIWTYDSLAKAYYYHRFYEFQPDLDLQQPAVRSEVKKMLSFWLAEGVDGFRLDAVPFAIEVPDTKGDNFKGNYDIIKEMRRHVQSIAPSAVLLGEANITPGENTHYFGEHGEGLHLMFNFHVNQLLFYALAAGEVAHLQKALSATGGMPHHSQWAQFLRNHDEVDLGRLTKKERSRVYEAFGPLPSMQLYDRGIRRRLAPMLNNDQKRLKLAYSLLFSLPSTPVIRYGDEIGMGDNLALAERLAVRTPMQWNDSVNAGFSTSKSPLRPVIDTGAANYRMRNVVAEERDPNSLLQFTRRLIAMRRACPEMNWGRWEVVETGSGHVTGMIYRWNNSEVLILNNLSASEQQLHLQQLVATDKKWTALNGGPIPQEGKMKAAGYESYWYRLK</sequence>
<dbReference type="CDD" id="cd11334">
    <property type="entry name" value="AmyAc_TreS"/>
    <property type="match status" value="1"/>
</dbReference>
<proteinExistence type="predicted"/>
<dbReference type="InterPro" id="IPR045857">
    <property type="entry name" value="O16G_dom_2"/>
</dbReference>
<dbReference type="EMBL" id="CP107006">
    <property type="protein sequence ID" value="UYQ91219.1"/>
    <property type="molecule type" value="Genomic_DNA"/>
</dbReference>
<evidence type="ECO:0000313" key="3">
    <source>
        <dbReference type="Proteomes" id="UP001162741"/>
    </source>
</evidence>
<dbReference type="Gene3D" id="3.90.400.10">
    <property type="entry name" value="Oligo-1,6-glucosidase, Domain 2"/>
    <property type="match status" value="1"/>
</dbReference>
<name>A0ABY6IV21_9BACT</name>
<dbReference type="InterPro" id="IPR006047">
    <property type="entry name" value="GH13_cat_dom"/>
</dbReference>
<dbReference type="PANTHER" id="PTHR10357:SF219">
    <property type="entry name" value="MALTOSE ALPHA-D-GLUCOSYLTRANSFERASE"/>
    <property type="match status" value="1"/>
</dbReference>
<protein>
    <submittedName>
        <fullName evidence="2">Alpha-amylase family protein</fullName>
    </submittedName>
</protein>
<dbReference type="SUPFAM" id="SSF51445">
    <property type="entry name" value="(Trans)glycosidases"/>
    <property type="match status" value="1"/>
</dbReference>
<dbReference type="RefSeq" id="WP_264279689.1">
    <property type="nucleotide sequence ID" value="NZ_CP107006.1"/>
</dbReference>
<evidence type="ECO:0000259" key="1">
    <source>
        <dbReference type="SMART" id="SM00642"/>
    </source>
</evidence>
<organism evidence="2 3">
    <name type="scientific">Chitinophaga horti</name>
    <dbReference type="NCBI Taxonomy" id="2920382"/>
    <lineage>
        <taxon>Bacteria</taxon>
        <taxon>Pseudomonadati</taxon>
        <taxon>Bacteroidota</taxon>
        <taxon>Chitinophagia</taxon>
        <taxon>Chitinophagales</taxon>
        <taxon>Chitinophagaceae</taxon>
        <taxon>Chitinophaga</taxon>
    </lineage>
</organism>
<dbReference type="PANTHER" id="PTHR10357">
    <property type="entry name" value="ALPHA-AMYLASE FAMILY MEMBER"/>
    <property type="match status" value="1"/>
</dbReference>
<evidence type="ECO:0000313" key="2">
    <source>
        <dbReference type="EMBL" id="UYQ91219.1"/>
    </source>
</evidence>
<reference evidence="2" key="1">
    <citation type="submission" date="2022-10" db="EMBL/GenBank/DDBJ databases">
        <title>Chitinophaga sp. nov., isolated from soil.</title>
        <authorList>
            <person name="Jeon C.O."/>
        </authorList>
    </citation>
    <scope>NUCLEOTIDE SEQUENCE</scope>
    <source>
        <strain evidence="2">R8</strain>
    </source>
</reference>
<dbReference type="InterPro" id="IPR017853">
    <property type="entry name" value="GH"/>
</dbReference>
<keyword evidence="3" id="KW-1185">Reference proteome</keyword>
<dbReference type="SMART" id="SM00642">
    <property type="entry name" value="Aamy"/>
    <property type="match status" value="1"/>
</dbReference>
<dbReference type="Proteomes" id="UP001162741">
    <property type="component" value="Chromosome"/>
</dbReference>
<accession>A0ABY6IV21</accession>
<gene>
    <name evidence="2" type="ORF">MKQ68_14075</name>
</gene>